<accession>A0AA38LUZ6</accession>
<protein>
    <submittedName>
        <fullName evidence="1">Uncharacterized protein</fullName>
    </submittedName>
</protein>
<reference evidence="1" key="1">
    <citation type="journal article" date="2022" name="G3 (Bethesda)">
        <title>High quality genome of the basidiomycete yeast Dioszegia hungarica PDD-24b-2 isolated from cloud water.</title>
        <authorList>
            <person name="Jarrige D."/>
            <person name="Haridas S."/>
            <person name="Bleykasten-Grosshans C."/>
            <person name="Joly M."/>
            <person name="Nadalig T."/>
            <person name="Sancelme M."/>
            <person name="Vuilleumier S."/>
            <person name="Grigoriev I.V."/>
            <person name="Amato P."/>
            <person name="Bringel F."/>
        </authorList>
    </citation>
    <scope>NUCLEOTIDE SEQUENCE</scope>
    <source>
        <strain evidence="1">PDD-24b-2</strain>
    </source>
</reference>
<dbReference type="EMBL" id="JAKWFO010000005">
    <property type="protein sequence ID" value="KAI9636585.1"/>
    <property type="molecule type" value="Genomic_DNA"/>
</dbReference>
<gene>
    <name evidence="1" type="ORF">MKK02DRAFT_45291</name>
</gene>
<organism evidence="1 2">
    <name type="scientific">Dioszegia hungarica</name>
    <dbReference type="NCBI Taxonomy" id="4972"/>
    <lineage>
        <taxon>Eukaryota</taxon>
        <taxon>Fungi</taxon>
        <taxon>Dikarya</taxon>
        <taxon>Basidiomycota</taxon>
        <taxon>Agaricomycotina</taxon>
        <taxon>Tremellomycetes</taxon>
        <taxon>Tremellales</taxon>
        <taxon>Bulleribasidiaceae</taxon>
        <taxon>Dioszegia</taxon>
    </lineage>
</organism>
<keyword evidence="2" id="KW-1185">Reference proteome</keyword>
<evidence type="ECO:0000313" key="1">
    <source>
        <dbReference type="EMBL" id="KAI9636585.1"/>
    </source>
</evidence>
<dbReference type="GeneID" id="77732540"/>
<dbReference type="RefSeq" id="XP_052946362.1">
    <property type="nucleotide sequence ID" value="XM_053093335.1"/>
</dbReference>
<evidence type="ECO:0000313" key="2">
    <source>
        <dbReference type="Proteomes" id="UP001164286"/>
    </source>
</evidence>
<comment type="caution">
    <text evidence="1">The sequence shown here is derived from an EMBL/GenBank/DDBJ whole genome shotgun (WGS) entry which is preliminary data.</text>
</comment>
<dbReference type="AlphaFoldDB" id="A0AA38LUZ6"/>
<name>A0AA38LUZ6_9TREE</name>
<dbReference type="Proteomes" id="UP001164286">
    <property type="component" value="Unassembled WGS sequence"/>
</dbReference>
<sequence length="263" mass="29344">MSKPNRNSLSAPLLDDRIISRTPSPTPRFQAAFANVGQPLEIDSRPVSTTFIPIDTNLSKIPPKKAEQLQWYIRTAAHLPSSFDQYIRKSTLPEDSVGTVVGAKLKVTPRYAYEWNDRVYADLDVGVEWALHTDMDDEGMASWHLGDLHRFKVHYPNNDADAGGSFDFLRSLIVVPKKVLTNEGKSKDDWGLGTLAEADVGDDQDMTNWDELEEGVDYYAVIDVQDLPCSAPRGTEIWKLTDEDQSAILASNTQKIAEMLSGM</sequence>
<proteinExistence type="predicted"/>